<dbReference type="AlphaFoldDB" id="A0A290S2J9"/>
<gene>
    <name evidence="1" type="ORF">PARC_a1709</name>
</gene>
<reference evidence="1 2" key="1">
    <citation type="journal article" date="2012" name="J. Bacteriol.">
        <title>Genome sequences of type strains of seven species of the marine bacterium Pseudoalteromonas.</title>
        <authorList>
            <person name="Xie B.B."/>
            <person name="Shu Y.L."/>
            <person name="Qin Q.L."/>
            <person name="Rong J.C."/>
            <person name="Zhang X.Y."/>
            <person name="Chen X.L."/>
            <person name="Shi M."/>
            <person name="He H.L."/>
            <person name="Zhou B.C."/>
            <person name="Zhang Y.Z."/>
        </authorList>
    </citation>
    <scope>NUCLEOTIDE SEQUENCE [LARGE SCALE GENOMIC DNA]</scope>
    <source>
        <strain evidence="1 2">A 37-1-2</strain>
    </source>
</reference>
<evidence type="ECO:0000313" key="2">
    <source>
        <dbReference type="Proteomes" id="UP000016505"/>
    </source>
</evidence>
<dbReference type="KEGG" id="part:PARC_a1709"/>
<dbReference type="EMBL" id="CP011025">
    <property type="protein sequence ID" value="ATC86292.1"/>
    <property type="molecule type" value="Genomic_DNA"/>
</dbReference>
<sequence>MTPQQLEIRVLKKRIAHIEEEKEILKKATVNSMSQCNTL</sequence>
<accession>A0A290S2J9</accession>
<protein>
    <submittedName>
        <fullName evidence="1">Uncharacterized protein</fullName>
    </submittedName>
</protein>
<evidence type="ECO:0000313" key="1">
    <source>
        <dbReference type="EMBL" id="ATC86292.1"/>
    </source>
</evidence>
<organism evidence="1 2">
    <name type="scientific">Pseudoalteromonas arctica A 37-1-2</name>
    <dbReference type="NCBI Taxonomy" id="1117313"/>
    <lineage>
        <taxon>Bacteria</taxon>
        <taxon>Pseudomonadati</taxon>
        <taxon>Pseudomonadota</taxon>
        <taxon>Gammaproteobacteria</taxon>
        <taxon>Alteromonadales</taxon>
        <taxon>Pseudoalteromonadaceae</taxon>
        <taxon>Pseudoalteromonas</taxon>
    </lineage>
</organism>
<proteinExistence type="predicted"/>
<dbReference type="Proteomes" id="UP000016505">
    <property type="component" value="Chromosome I"/>
</dbReference>
<name>A0A290S2J9_9GAMM</name>